<dbReference type="EMBL" id="CAXIEN010000002">
    <property type="protein sequence ID" value="CAL1261230.1"/>
    <property type="molecule type" value="Genomic_DNA"/>
</dbReference>
<name>A0AAV1YRC4_9ARAC</name>
<gene>
    <name evidence="1" type="ORF">LARSCL_LOCUS286</name>
</gene>
<proteinExistence type="predicted"/>
<protein>
    <submittedName>
        <fullName evidence="1">Uncharacterized protein</fullName>
    </submittedName>
</protein>
<keyword evidence="2" id="KW-1185">Reference proteome</keyword>
<sequence>MADPDSQSVISNFKKHYSIAMPDHHGDQYALVTVTQSRKLTLAKIKTRYRRLIF</sequence>
<accession>A0AAV1YRC4</accession>
<organism evidence="1 2">
    <name type="scientific">Larinioides sclopetarius</name>
    <dbReference type="NCBI Taxonomy" id="280406"/>
    <lineage>
        <taxon>Eukaryota</taxon>
        <taxon>Metazoa</taxon>
        <taxon>Ecdysozoa</taxon>
        <taxon>Arthropoda</taxon>
        <taxon>Chelicerata</taxon>
        <taxon>Arachnida</taxon>
        <taxon>Araneae</taxon>
        <taxon>Araneomorphae</taxon>
        <taxon>Entelegynae</taxon>
        <taxon>Araneoidea</taxon>
        <taxon>Araneidae</taxon>
        <taxon>Larinioides</taxon>
    </lineage>
</organism>
<evidence type="ECO:0000313" key="2">
    <source>
        <dbReference type="Proteomes" id="UP001497382"/>
    </source>
</evidence>
<evidence type="ECO:0000313" key="1">
    <source>
        <dbReference type="EMBL" id="CAL1261230.1"/>
    </source>
</evidence>
<dbReference type="Proteomes" id="UP001497382">
    <property type="component" value="Unassembled WGS sequence"/>
</dbReference>
<dbReference type="AlphaFoldDB" id="A0AAV1YRC4"/>
<reference evidence="1 2" key="1">
    <citation type="submission" date="2024-04" db="EMBL/GenBank/DDBJ databases">
        <authorList>
            <person name="Rising A."/>
            <person name="Reimegard J."/>
            <person name="Sonavane S."/>
            <person name="Akerstrom W."/>
            <person name="Nylinder S."/>
            <person name="Hedman E."/>
            <person name="Kallberg Y."/>
        </authorList>
    </citation>
    <scope>NUCLEOTIDE SEQUENCE [LARGE SCALE GENOMIC DNA]</scope>
</reference>
<comment type="caution">
    <text evidence="1">The sequence shown here is derived from an EMBL/GenBank/DDBJ whole genome shotgun (WGS) entry which is preliminary data.</text>
</comment>